<feature type="domain" description="Sodium/calcium exchanger membrane region" evidence="6">
    <location>
        <begin position="30"/>
        <end position="73"/>
    </location>
</feature>
<name>A0A1Q2KYT8_9BACL</name>
<protein>
    <recommendedName>
        <fullName evidence="6">Sodium/calcium exchanger membrane region domain-containing protein</fullName>
    </recommendedName>
</protein>
<dbReference type="InterPro" id="IPR004837">
    <property type="entry name" value="NaCa_Exmemb"/>
</dbReference>
<evidence type="ECO:0000313" key="7">
    <source>
        <dbReference type="EMBL" id="AQQ53264.1"/>
    </source>
</evidence>
<dbReference type="Proteomes" id="UP000188184">
    <property type="component" value="Chromosome"/>
</dbReference>
<dbReference type="KEGG" id="pmar:B0X71_09350"/>
<comment type="subcellular location">
    <subcellularLocation>
        <location evidence="1">Membrane</location>
        <topology evidence="1">Multi-pass membrane protein</topology>
    </subcellularLocation>
</comment>
<feature type="transmembrane region" description="Helical" evidence="5">
    <location>
        <begin position="30"/>
        <end position="49"/>
    </location>
</feature>
<keyword evidence="4 5" id="KW-0472">Membrane</keyword>
<gene>
    <name evidence="7" type="ORF">B0X71_09350</name>
</gene>
<dbReference type="EMBL" id="CP019640">
    <property type="protein sequence ID" value="AQQ53264.1"/>
    <property type="molecule type" value="Genomic_DNA"/>
</dbReference>
<evidence type="ECO:0000259" key="6">
    <source>
        <dbReference type="Pfam" id="PF01699"/>
    </source>
</evidence>
<dbReference type="AlphaFoldDB" id="A0A1Q2KYT8"/>
<evidence type="ECO:0000256" key="1">
    <source>
        <dbReference type="ARBA" id="ARBA00004141"/>
    </source>
</evidence>
<evidence type="ECO:0000256" key="3">
    <source>
        <dbReference type="ARBA" id="ARBA00022989"/>
    </source>
</evidence>
<evidence type="ECO:0000256" key="5">
    <source>
        <dbReference type="SAM" id="Phobius"/>
    </source>
</evidence>
<evidence type="ECO:0000313" key="8">
    <source>
        <dbReference type="Proteomes" id="UP000188184"/>
    </source>
</evidence>
<dbReference type="InterPro" id="IPR044880">
    <property type="entry name" value="NCX_ion-bd_dom_sf"/>
</dbReference>
<dbReference type="RefSeq" id="WP_232336849.1">
    <property type="nucleotide sequence ID" value="NZ_CP019640.1"/>
</dbReference>
<dbReference type="GO" id="GO:0055085">
    <property type="term" value="P:transmembrane transport"/>
    <property type="evidence" value="ECO:0007669"/>
    <property type="project" value="InterPro"/>
</dbReference>
<evidence type="ECO:0000256" key="4">
    <source>
        <dbReference type="ARBA" id="ARBA00023136"/>
    </source>
</evidence>
<evidence type="ECO:0000256" key="2">
    <source>
        <dbReference type="ARBA" id="ARBA00022692"/>
    </source>
</evidence>
<proteinExistence type="predicted"/>
<organism evidence="7 8">
    <name type="scientific">Planococcus lenghuensis</name>
    <dbReference type="NCBI Taxonomy" id="2213202"/>
    <lineage>
        <taxon>Bacteria</taxon>
        <taxon>Bacillati</taxon>
        <taxon>Bacillota</taxon>
        <taxon>Bacilli</taxon>
        <taxon>Bacillales</taxon>
        <taxon>Caryophanaceae</taxon>
        <taxon>Planococcus</taxon>
    </lineage>
</organism>
<reference evidence="7 8" key="1">
    <citation type="submission" date="2017-02" db="EMBL/GenBank/DDBJ databases">
        <title>The complete genomic sequence of a novel cold adapted crude oil-degrading bacterium Planococcus qaidamina Y42.</title>
        <authorList>
            <person name="Yang R."/>
        </authorList>
    </citation>
    <scope>NUCLEOTIDE SEQUENCE [LARGE SCALE GENOMIC DNA]</scope>
    <source>
        <strain evidence="7 8">Y42</strain>
    </source>
</reference>
<dbReference type="Pfam" id="PF01699">
    <property type="entry name" value="Na_Ca_ex"/>
    <property type="match status" value="1"/>
</dbReference>
<keyword evidence="2 5" id="KW-0812">Transmembrane</keyword>
<accession>A0A1Q2KYT8</accession>
<dbReference type="Gene3D" id="1.20.1420.30">
    <property type="entry name" value="NCX, central ion-binding region"/>
    <property type="match status" value="1"/>
</dbReference>
<dbReference type="GO" id="GO:0016020">
    <property type="term" value="C:membrane"/>
    <property type="evidence" value="ECO:0007669"/>
    <property type="project" value="UniProtKB-SubCell"/>
</dbReference>
<keyword evidence="3 5" id="KW-1133">Transmembrane helix</keyword>
<sequence length="146" mass="16111">MKDCTRISAVWFQKVTHKARKNKEDVCSSYFLIAVTTSLPEAISVLVALRLNNANVALSSILGSDIFNMVILTVANLFTCKPCSCSCIRNASYHCDWCNCHVLTRIVNVAQKKDIFCLEVCTSGSSDSAGILHGFLFEFHLLKNTG</sequence>
<feature type="transmembrane region" description="Helical" evidence="5">
    <location>
        <begin position="56"/>
        <end position="78"/>
    </location>
</feature>
<keyword evidence="8" id="KW-1185">Reference proteome</keyword>